<keyword evidence="2 5" id="KW-0812">Transmembrane</keyword>
<evidence type="ECO:0000256" key="3">
    <source>
        <dbReference type="ARBA" id="ARBA00022989"/>
    </source>
</evidence>
<organism evidence="7 8">
    <name type="scientific">Pseudomonas aegrilactucae</name>
    <dbReference type="NCBI Taxonomy" id="2854028"/>
    <lineage>
        <taxon>Bacteria</taxon>
        <taxon>Pseudomonadati</taxon>
        <taxon>Pseudomonadota</taxon>
        <taxon>Gammaproteobacteria</taxon>
        <taxon>Pseudomonadales</taxon>
        <taxon>Pseudomonadaceae</taxon>
        <taxon>Pseudomonas</taxon>
    </lineage>
</organism>
<feature type="transmembrane region" description="Helical" evidence="5">
    <location>
        <begin position="131"/>
        <end position="152"/>
    </location>
</feature>
<dbReference type="RefSeq" id="WP_217978231.1">
    <property type="nucleotide sequence ID" value="NZ_JAHTBI010000120.1"/>
</dbReference>
<feature type="domain" description="Yip1" evidence="6">
    <location>
        <begin position="7"/>
        <end position="179"/>
    </location>
</feature>
<keyword evidence="3 5" id="KW-1133">Transmembrane helix</keyword>
<protein>
    <submittedName>
        <fullName evidence="7">YIP1 family protein</fullName>
    </submittedName>
</protein>
<evidence type="ECO:0000256" key="5">
    <source>
        <dbReference type="SAM" id="Phobius"/>
    </source>
</evidence>
<keyword evidence="4 5" id="KW-0472">Membrane</keyword>
<comment type="caution">
    <text evidence="7">The sequence shown here is derived from an EMBL/GenBank/DDBJ whole genome shotgun (WGS) entry which is preliminary data.</text>
</comment>
<feature type="transmembrane region" description="Helical" evidence="5">
    <location>
        <begin position="103"/>
        <end position="125"/>
    </location>
</feature>
<evidence type="ECO:0000256" key="2">
    <source>
        <dbReference type="ARBA" id="ARBA00022692"/>
    </source>
</evidence>
<comment type="subcellular location">
    <subcellularLocation>
        <location evidence="1">Membrane</location>
        <topology evidence="1">Multi-pass membrane protein</topology>
    </subcellularLocation>
</comment>
<dbReference type="AlphaFoldDB" id="A0A9Q2XR23"/>
<dbReference type="EMBL" id="JAHTBI010000120">
    <property type="protein sequence ID" value="MBV6290231.1"/>
    <property type="molecule type" value="Genomic_DNA"/>
</dbReference>
<name>A0A9Q2XR23_9PSED</name>
<feature type="transmembrane region" description="Helical" evidence="5">
    <location>
        <begin position="34"/>
        <end position="57"/>
    </location>
</feature>
<gene>
    <name evidence="7" type="ORF">KUO17_24965</name>
</gene>
<dbReference type="Pfam" id="PF04893">
    <property type="entry name" value="Yip1"/>
    <property type="match status" value="1"/>
</dbReference>
<dbReference type="GO" id="GO:0016020">
    <property type="term" value="C:membrane"/>
    <property type="evidence" value="ECO:0007669"/>
    <property type="project" value="UniProtKB-SubCell"/>
</dbReference>
<reference evidence="7" key="2">
    <citation type="journal article" date="2023" name="Plant Pathol.">
        <title>Dismantling and reorganizing Pseudomonas marginalis sensu#lato.</title>
        <authorList>
            <person name="Sawada H."/>
            <person name="Fujikawa T."/>
            <person name="Satou M."/>
        </authorList>
    </citation>
    <scope>NUCLEOTIDE SEQUENCE</scope>
    <source>
        <strain evidence="7">MAFF 301350</strain>
    </source>
</reference>
<feature type="transmembrane region" description="Helical" evidence="5">
    <location>
        <begin position="69"/>
        <end position="91"/>
    </location>
</feature>
<dbReference type="Proteomes" id="UP001106592">
    <property type="component" value="Unassembled WGS sequence"/>
</dbReference>
<keyword evidence="8" id="KW-1185">Reference proteome</keyword>
<evidence type="ECO:0000256" key="1">
    <source>
        <dbReference type="ARBA" id="ARBA00004141"/>
    </source>
</evidence>
<accession>A0A9Q2XR23</accession>
<reference evidence="7" key="1">
    <citation type="journal article" date="2022" name="Int. J. Syst. Evol. Microbiol.">
        <title>Pseudomonas aegrilactucae sp. nov. and Pseudomonas morbosilactucae sp. nov., pathogens causing bacterial rot of lettuce in Japan.</title>
        <authorList>
            <person name="Sawada H."/>
            <person name="Fujikawa T."/>
            <person name="Satou M."/>
        </authorList>
    </citation>
    <scope>NUCLEOTIDE SEQUENCE</scope>
    <source>
        <strain evidence="7">MAFF 301350</strain>
    </source>
</reference>
<evidence type="ECO:0000256" key="4">
    <source>
        <dbReference type="ARBA" id="ARBA00023136"/>
    </source>
</evidence>
<dbReference type="InterPro" id="IPR006977">
    <property type="entry name" value="Yip1_dom"/>
</dbReference>
<proteinExistence type="predicted"/>
<evidence type="ECO:0000259" key="6">
    <source>
        <dbReference type="Pfam" id="PF04893"/>
    </source>
</evidence>
<evidence type="ECO:0000313" key="7">
    <source>
        <dbReference type="EMBL" id="MBV6290231.1"/>
    </source>
</evidence>
<evidence type="ECO:0000313" key="8">
    <source>
        <dbReference type="Proteomes" id="UP001106592"/>
    </source>
</evidence>
<feature type="transmembrane region" description="Helical" evidence="5">
    <location>
        <begin position="164"/>
        <end position="190"/>
    </location>
</feature>
<sequence length="204" mass="22595">MTSHLVKLFTQPNSAWADIRHDEEAHPRHYLTHLLLLALIPTVCLFIGTTSVGWSLAENENVRLSANSALQLCILLFLAIMAGTVLMGALIRWMSRSFDARPSLNQCIGFAAYTATPYFIAGLAGLYPSRWLAVCILGAATLYATFLLFTGLPTFMRLRKEQGLLYGASVWGVGLLVQVTILVTMILFWFNTLQPEYLRPASLG</sequence>